<evidence type="ECO:0000256" key="11">
    <source>
        <dbReference type="HAMAP-Rule" id="MF_01393"/>
    </source>
</evidence>
<proteinExistence type="inferred from homology"/>
<evidence type="ECO:0000256" key="1">
    <source>
        <dbReference type="ARBA" id="ARBA00004141"/>
    </source>
</evidence>
<keyword evidence="4 11" id="KW-0138">CF(0)</keyword>
<dbReference type="InterPro" id="IPR000568">
    <property type="entry name" value="ATP_synth_F0_asu"/>
</dbReference>
<evidence type="ECO:0000313" key="13">
    <source>
        <dbReference type="EMBL" id="MDT3428052.1"/>
    </source>
</evidence>
<dbReference type="InterPro" id="IPR035908">
    <property type="entry name" value="F0_ATP_A_sf"/>
</dbReference>
<keyword evidence="14" id="KW-1185">Reference proteome</keyword>
<protein>
    <recommendedName>
        <fullName evidence="11 12">ATP synthase subunit a</fullName>
    </recommendedName>
    <alternativeName>
        <fullName evidence="11">ATP synthase F0 sector subunit a</fullName>
    </alternativeName>
    <alternativeName>
        <fullName evidence="11">F-ATPase subunit 6</fullName>
    </alternativeName>
</protein>
<dbReference type="InterPro" id="IPR023011">
    <property type="entry name" value="ATP_synth_F0_asu_AS"/>
</dbReference>
<dbReference type="Pfam" id="PF00119">
    <property type="entry name" value="ATP-synt_A"/>
    <property type="match status" value="1"/>
</dbReference>
<comment type="subcellular location">
    <subcellularLocation>
        <location evidence="11 12">Cell membrane</location>
        <topology evidence="11 12">Multi-pass membrane protein</topology>
    </subcellularLocation>
    <subcellularLocation>
        <location evidence="1">Membrane</location>
        <topology evidence="1">Multi-pass membrane protein</topology>
    </subcellularLocation>
</comment>
<name>A0ABU3HB54_9BACL</name>
<organism evidence="13 14">
    <name type="scientific">Paenibacillus forsythiae</name>
    <dbReference type="NCBI Taxonomy" id="365616"/>
    <lineage>
        <taxon>Bacteria</taxon>
        <taxon>Bacillati</taxon>
        <taxon>Bacillota</taxon>
        <taxon>Bacilli</taxon>
        <taxon>Bacillales</taxon>
        <taxon>Paenibacillaceae</taxon>
        <taxon>Paenibacillus</taxon>
    </lineage>
</organism>
<keyword evidence="9 11" id="KW-0472">Membrane</keyword>
<dbReference type="Proteomes" id="UP001248709">
    <property type="component" value="Unassembled WGS sequence"/>
</dbReference>
<accession>A0ABU3HB54</accession>
<feature type="transmembrane region" description="Helical" evidence="11">
    <location>
        <begin position="214"/>
        <end position="237"/>
    </location>
</feature>
<evidence type="ECO:0000256" key="9">
    <source>
        <dbReference type="ARBA" id="ARBA00023136"/>
    </source>
</evidence>
<dbReference type="EMBL" id="JAUSUY010000016">
    <property type="protein sequence ID" value="MDT3428052.1"/>
    <property type="molecule type" value="Genomic_DNA"/>
</dbReference>
<evidence type="ECO:0000256" key="6">
    <source>
        <dbReference type="ARBA" id="ARBA00022781"/>
    </source>
</evidence>
<feature type="transmembrane region" description="Helical" evidence="11">
    <location>
        <begin position="150"/>
        <end position="168"/>
    </location>
</feature>
<evidence type="ECO:0000256" key="4">
    <source>
        <dbReference type="ARBA" id="ARBA00022547"/>
    </source>
</evidence>
<keyword evidence="11" id="KW-1003">Cell membrane</keyword>
<dbReference type="PANTHER" id="PTHR42823">
    <property type="entry name" value="ATP SYNTHASE SUBUNIT A, CHLOROPLASTIC"/>
    <property type="match status" value="1"/>
</dbReference>
<dbReference type="RefSeq" id="WP_025703109.1">
    <property type="nucleotide sequence ID" value="NZ_JAUSUY010000016.1"/>
</dbReference>
<dbReference type="Gene3D" id="1.20.120.220">
    <property type="entry name" value="ATP synthase, F0 complex, subunit A"/>
    <property type="match status" value="1"/>
</dbReference>
<evidence type="ECO:0000256" key="5">
    <source>
        <dbReference type="ARBA" id="ARBA00022692"/>
    </source>
</evidence>
<comment type="caution">
    <text evidence="13">The sequence shown here is derived from an EMBL/GenBank/DDBJ whole genome shotgun (WGS) entry which is preliminary data.</text>
</comment>
<keyword evidence="8 11" id="KW-0406">Ion transport</keyword>
<feature type="transmembrane region" description="Helical" evidence="11">
    <location>
        <begin position="20"/>
        <end position="38"/>
    </location>
</feature>
<evidence type="ECO:0000256" key="12">
    <source>
        <dbReference type="RuleBase" id="RU000483"/>
    </source>
</evidence>
<keyword evidence="5 11" id="KW-0812">Transmembrane</keyword>
<evidence type="ECO:0000256" key="8">
    <source>
        <dbReference type="ARBA" id="ARBA00023065"/>
    </source>
</evidence>
<feature type="transmembrane region" description="Helical" evidence="11">
    <location>
        <begin position="243"/>
        <end position="263"/>
    </location>
</feature>
<keyword evidence="6 11" id="KW-0375">Hydrogen ion transport</keyword>
<dbReference type="CDD" id="cd00310">
    <property type="entry name" value="ATP-synt_Fo_a_6"/>
    <property type="match status" value="1"/>
</dbReference>
<dbReference type="HAMAP" id="MF_01393">
    <property type="entry name" value="ATP_synth_a_bact"/>
    <property type="match status" value="1"/>
</dbReference>
<dbReference type="PANTHER" id="PTHR42823:SF3">
    <property type="entry name" value="ATP SYNTHASE SUBUNIT A, CHLOROPLASTIC"/>
    <property type="match status" value="1"/>
</dbReference>
<comment type="function">
    <text evidence="11 12">Key component of the proton channel; it plays a direct role in the translocation of protons across the membrane.</text>
</comment>
<evidence type="ECO:0000256" key="10">
    <source>
        <dbReference type="ARBA" id="ARBA00023310"/>
    </source>
</evidence>
<keyword evidence="3 11" id="KW-0813">Transport</keyword>
<feature type="transmembrane region" description="Helical" evidence="11">
    <location>
        <begin position="76"/>
        <end position="97"/>
    </location>
</feature>
<evidence type="ECO:0000313" key="14">
    <source>
        <dbReference type="Proteomes" id="UP001248709"/>
    </source>
</evidence>
<gene>
    <name evidence="11" type="primary">atpB</name>
    <name evidence="13" type="ORF">J2Z22_003642</name>
</gene>
<dbReference type="SUPFAM" id="SSF81336">
    <property type="entry name" value="F1F0 ATP synthase subunit A"/>
    <property type="match status" value="1"/>
</dbReference>
<keyword evidence="10 11" id="KW-0066">ATP synthesis</keyword>
<reference evidence="13 14" key="1">
    <citation type="submission" date="2023-07" db="EMBL/GenBank/DDBJ databases">
        <title>Genomic Encyclopedia of Type Strains, Phase IV (KMG-IV): sequencing the most valuable type-strain genomes for metagenomic binning, comparative biology and taxonomic classification.</title>
        <authorList>
            <person name="Goeker M."/>
        </authorList>
    </citation>
    <scope>NUCLEOTIDE SEQUENCE [LARGE SCALE GENOMIC DNA]</scope>
    <source>
        <strain evidence="13 14">T98</strain>
    </source>
</reference>
<evidence type="ECO:0000256" key="7">
    <source>
        <dbReference type="ARBA" id="ARBA00022989"/>
    </source>
</evidence>
<dbReference type="InterPro" id="IPR045082">
    <property type="entry name" value="ATP_syn_F0_a_bact/chloroplast"/>
</dbReference>
<evidence type="ECO:0000256" key="2">
    <source>
        <dbReference type="ARBA" id="ARBA00006810"/>
    </source>
</evidence>
<dbReference type="PROSITE" id="PS00449">
    <property type="entry name" value="ATPASE_A"/>
    <property type="match status" value="1"/>
</dbReference>
<evidence type="ECO:0000256" key="3">
    <source>
        <dbReference type="ARBA" id="ARBA00022448"/>
    </source>
</evidence>
<keyword evidence="7 11" id="KW-1133">Transmembrane helix</keyword>
<dbReference type="NCBIfam" id="TIGR01131">
    <property type="entry name" value="ATP_synt_6_or_A"/>
    <property type="match status" value="1"/>
</dbReference>
<comment type="similarity">
    <text evidence="2 11 12">Belongs to the ATPase A chain family.</text>
</comment>
<sequence length="273" mass="30251">MLHDSPVINVGGLDIDLSVVLMLIVTCMIVFLIARLATRNLSVENPGKMQNFMEWVVEFVQGLISSTMDLKKGKPFLSLGTTLILFIFVGNMLGLPFNIVTEYNDASKAHIFGQEIVSVTEKIHAAQERHPGEEVEVGISWWKSPTADPAVTMGLSAMVFVLVHFVGITRNTKGYFKHYLQPYIFFLPINLIEQLSKLLTLGMRLFANIYAGEVLISVLIALGSSGIIGGIVSIPLLMAWQGFSIFIGSIQAFVFTILTFVYISQVIETHEEH</sequence>